<dbReference type="Proteomes" id="UP000267268">
    <property type="component" value="Chromosome 2"/>
</dbReference>
<dbReference type="InterPro" id="IPR003838">
    <property type="entry name" value="ABC3_permease_C"/>
</dbReference>
<dbReference type="Pfam" id="PF02687">
    <property type="entry name" value="FtsX"/>
    <property type="match status" value="1"/>
</dbReference>
<evidence type="ECO:0000256" key="1">
    <source>
        <dbReference type="ARBA" id="ARBA00004651"/>
    </source>
</evidence>
<gene>
    <name evidence="9" type="ORF">EI427_20855</name>
</gene>
<dbReference type="EMBL" id="CP034563">
    <property type="protein sequence ID" value="AZQ64677.1"/>
    <property type="molecule type" value="Genomic_DNA"/>
</dbReference>
<dbReference type="GO" id="GO:0005886">
    <property type="term" value="C:plasma membrane"/>
    <property type="evidence" value="ECO:0007669"/>
    <property type="project" value="UniProtKB-SubCell"/>
</dbReference>
<evidence type="ECO:0000256" key="3">
    <source>
        <dbReference type="ARBA" id="ARBA00022692"/>
    </source>
</evidence>
<keyword evidence="5 7" id="KW-0472">Membrane</keyword>
<evidence type="ECO:0000256" key="6">
    <source>
        <dbReference type="ARBA" id="ARBA00038076"/>
    </source>
</evidence>
<evidence type="ECO:0000256" key="2">
    <source>
        <dbReference type="ARBA" id="ARBA00022475"/>
    </source>
</evidence>
<organism evidence="9 10">
    <name type="scientific">Flammeovirga pectinis</name>
    <dbReference type="NCBI Taxonomy" id="2494373"/>
    <lineage>
        <taxon>Bacteria</taxon>
        <taxon>Pseudomonadati</taxon>
        <taxon>Bacteroidota</taxon>
        <taxon>Cytophagia</taxon>
        <taxon>Cytophagales</taxon>
        <taxon>Flammeovirgaceae</taxon>
        <taxon>Flammeovirga</taxon>
    </lineage>
</organism>
<proteinExistence type="inferred from homology"/>
<dbReference type="PANTHER" id="PTHR30572:SF4">
    <property type="entry name" value="ABC TRANSPORTER PERMEASE YTRF"/>
    <property type="match status" value="1"/>
</dbReference>
<dbReference type="AlphaFoldDB" id="A0A3Q9FU62"/>
<evidence type="ECO:0000259" key="8">
    <source>
        <dbReference type="Pfam" id="PF02687"/>
    </source>
</evidence>
<reference evidence="9 10" key="1">
    <citation type="submission" date="2018-12" db="EMBL/GenBank/DDBJ databases">
        <title>Flammeovirga pectinis sp. nov., isolated from the gut of the Korean scallop, Patinopecten yessoensis.</title>
        <authorList>
            <person name="Bae J.-W."/>
            <person name="Jeong Y.-S."/>
            <person name="Kang W."/>
        </authorList>
    </citation>
    <scope>NUCLEOTIDE SEQUENCE [LARGE SCALE GENOMIC DNA]</scope>
    <source>
        <strain evidence="9 10">L12M1</strain>
    </source>
</reference>
<comment type="subcellular location">
    <subcellularLocation>
        <location evidence="1">Cell membrane</location>
        <topology evidence="1">Multi-pass membrane protein</topology>
    </subcellularLocation>
</comment>
<comment type="similarity">
    <text evidence="6">Belongs to the ABC-4 integral membrane protein family.</text>
</comment>
<protein>
    <submittedName>
        <fullName evidence="9">FtsX-like permease family protein</fullName>
    </submittedName>
</protein>
<feature type="domain" description="ABC3 transporter permease C-terminal" evidence="8">
    <location>
        <begin position="275"/>
        <end position="386"/>
    </location>
</feature>
<evidence type="ECO:0000256" key="4">
    <source>
        <dbReference type="ARBA" id="ARBA00022989"/>
    </source>
</evidence>
<feature type="transmembrane region" description="Helical" evidence="7">
    <location>
        <begin position="324"/>
        <end position="344"/>
    </location>
</feature>
<evidence type="ECO:0000256" key="7">
    <source>
        <dbReference type="SAM" id="Phobius"/>
    </source>
</evidence>
<dbReference type="InterPro" id="IPR050250">
    <property type="entry name" value="Macrolide_Exporter_MacB"/>
</dbReference>
<keyword evidence="4 7" id="KW-1133">Transmembrane helix</keyword>
<dbReference type="RefSeq" id="WP_126618610.1">
    <property type="nucleotide sequence ID" value="NZ_CP034563.1"/>
</dbReference>
<accession>A0A3Q9FU62</accession>
<keyword evidence="2" id="KW-1003">Cell membrane</keyword>
<evidence type="ECO:0000256" key="5">
    <source>
        <dbReference type="ARBA" id="ARBA00023136"/>
    </source>
</evidence>
<name>A0A3Q9FU62_9BACT</name>
<dbReference type="KEGG" id="fll:EI427_20855"/>
<evidence type="ECO:0000313" key="9">
    <source>
        <dbReference type="EMBL" id="AZQ64677.1"/>
    </source>
</evidence>
<feature type="transmembrane region" description="Helical" evidence="7">
    <location>
        <begin position="356"/>
        <end position="376"/>
    </location>
</feature>
<keyword evidence="10" id="KW-1185">Reference proteome</keyword>
<dbReference type="GO" id="GO:0022857">
    <property type="term" value="F:transmembrane transporter activity"/>
    <property type="evidence" value="ECO:0007669"/>
    <property type="project" value="TreeGrafter"/>
</dbReference>
<keyword evidence="3 7" id="KW-0812">Transmembrane</keyword>
<dbReference type="OrthoDB" id="8769057at2"/>
<feature type="transmembrane region" description="Helical" evidence="7">
    <location>
        <begin position="17"/>
        <end position="38"/>
    </location>
</feature>
<sequence length="393" mass="44948">MIFHSLKLLWARKNKNILMVLEISFSFVILFLLFSSLYNKFINASHVTGTDTNNVMIVYLEKDYLLDNEKETENLKEIYTTIKSNIKSHSNVLKFSEIDYSHPYSSSWNINNLELDSGINQGYTVQYLTPNAVDLLDLHYIEGGKVTKDQLTHNDKRKSVIVNKQLYDKISKYITPDNEIIDGETRYKIYGIVDYYNHQSDFEDQKDVMVIVDKPTNSCSRLAIKTIDDPRKSEAEIVSLIEKANPRLKISIDYLDSMRDNKNKSEILPLFLMAFVALFLVINIALGLYGVLWYNINKRKGEIGIRRAMGASTQDIFKQIFSEVLLLFIIGIFLGSSIAIQFPILGAFNFSNTEYFMGALLSLGFVLLITIACGYYPSKLATKITPLEALHEL</sequence>
<dbReference type="PANTHER" id="PTHR30572">
    <property type="entry name" value="MEMBRANE COMPONENT OF TRANSPORTER-RELATED"/>
    <property type="match status" value="1"/>
</dbReference>
<evidence type="ECO:0000313" key="10">
    <source>
        <dbReference type="Proteomes" id="UP000267268"/>
    </source>
</evidence>
<feature type="transmembrane region" description="Helical" evidence="7">
    <location>
        <begin position="267"/>
        <end position="296"/>
    </location>
</feature>